<accession>A0A0K2U3H4</accession>
<protein>
    <submittedName>
        <fullName evidence="1">Uncharacterized protein</fullName>
    </submittedName>
</protein>
<dbReference type="EMBL" id="HACA01015397">
    <property type="protein sequence ID" value="CDW32758.1"/>
    <property type="molecule type" value="Transcribed_RNA"/>
</dbReference>
<name>A0A0K2U3H4_LEPSM</name>
<organism evidence="1">
    <name type="scientific">Lepeophtheirus salmonis</name>
    <name type="common">Salmon louse</name>
    <name type="synonym">Caligus salmonis</name>
    <dbReference type="NCBI Taxonomy" id="72036"/>
    <lineage>
        <taxon>Eukaryota</taxon>
        <taxon>Metazoa</taxon>
        <taxon>Ecdysozoa</taxon>
        <taxon>Arthropoda</taxon>
        <taxon>Crustacea</taxon>
        <taxon>Multicrustacea</taxon>
        <taxon>Hexanauplia</taxon>
        <taxon>Copepoda</taxon>
        <taxon>Siphonostomatoida</taxon>
        <taxon>Caligidae</taxon>
        <taxon>Lepeophtheirus</taxon>
    </lineage>
</organism>
<sequence length="36" mass="4028">MLGKAGSKTFKTIIYYFSLSSQSPSMQKVNIIVCKK</sequence>
<dbReference type="AlphaFoldDB" id="A0A0K2U3H4"/>
<evidence type="ECO:0000313" key="1">
    <source>
        <dbReference type="EMBL" id="CDW32758.1"/>
    </source>
</evidence>
<proteinExistence type="predicted"/>
<reference evidence="1" key="1">
    <citation type="submission" date="2014-05" db="EMBL/GenBank/DDBJ databases">
        <authorList>
            <person name="Chronopoulou M."/>
        </authorList>
    </citation>
    <scope>NUCLEOTIDE SEQUENCE</scope>
    <source>
        <tissue evidence="1">Whole organism</tissue>
    </source>
</reference>